<dbReference type="InterPro" id="IPR005565">
    <property type="entry name" value="Hemolysn_activator_HlyB_C"/>
</dbReference>
<sequence>MRSFDGVTDLLAERVWYVRNELAAALGQSKQEIYAGLDFGEVGDPSAEQLACVAWPGRCWGCVVPWAA</sequence>
<evidence type="ECO:0000313" key="2">
    <source>
        <dbReference type="EMBL" id="QJQ02505.1"/>
    </source>
</evidence>
<proteinExistence type="predicted"/>
<dbReference type="EMBL" id="CP008956">
    <property type="protein sequence ID" value="QJQ02505.1"/>
    <property type="molecule type" value="Genomic_DNA"/>
</dbReference>
<reference evidence="2 3" key="1">
    <citation type="journal article" date="2012" name="J. Bacteriol.">
        <title>Genome sequence of the pathogenic Herbaspirillum seropedicae strain Os34, isolated from rice roots.</title>
        <authorList>
            <person name="Ye W."/>
            <person name="Ye S."/>
            <person name="Liu J."/>
            <person name="Chang S."/>
            <person name="Chen M."/>
            <person name="Zhu B."/>
            <person name="Guo L."/>
            <person name="An Q."/>
        </authorList>
    </citation>
    <scope>NUCLEOTIDE SEQUENCE [LARGE SCALE GENOMIC DNA]</scope>
    <source>
        <strain evidence="2 3">Os34</strain>
    </source>
</reference>
<protein>
    <recommendedName>
        <fullName evidence="1">Haemolysin activator HlyB C-terminal domain-containing protein</fullName>
    </recommendedName>
</protein>
<name>A0A6M3ZV37_9BURK</name>
<organism evidence="2 3">
    <name type="scientific">Herbaspirillum rubrisubalbicans Os34</name>
    <dbReference type="NCBI Taxonomy" id="1235827"/>
    <lineage>
        <taxon>Bacteria</taxon>
        <taxon>Pseudomonadati</taxon>
        <taxon>Pseudomonadota</taxon>
        <taxon>Betaproteobacteria</taxon>
        <taxon>Burkholderiales</taxon>
        <taxon>Oxalobacteraceae</taxon>
        <taxon>Herbaspirillum</taxon>
    </lineage>
</organism>
<dbReference type="Proteomes" id="UP000501648">
    <property type="component" value="Chromosome"/>
</dbReference>
<evidence type="ECO:0000259" key="1">
    <source>
        <dbReference type="Pfam" id="PF03865"/>
    </source>
</evidence>
<dbReference type="Pfam" id="PF03865">
    <property type="entry name" value="ShlB"/>
    <property type="match status" value="1"/>
</dbReference>
<evidence type="ECO:0000313" key="3">
    <source>
        <dbReference type="Proteomes" id="UP000501648"/>
    </source>
</evidence>
<feature type="domain" description="Haemolysin activator HlyB C-terminal" evidence="1">
    <location>
        <begin position="2"/>
        <end position="49"/>
    </location>
</feature>
<accession>A0A6M3ZV37</accession>
<dbReference type="AlphaFoldDB" id="A0A6M3ZV37"/>
<gene>
    <name evidence="2" type="ORF">C798_20425</name>
</gene>
<dbReference type="RefSeq" id="WP_017455621.1">
    <property type="nucleotide sequence ID" value="NZ_CP008956.1"/>
</dbReference>